<accession>A0ABV2LAN3</accession>
<dbReference type="RefSeq" id="WP_238281591.1">
    <property type="nucleotide sequence ID" value="NZ_BPQL01000129.1"/>
</dbReference>
<dbReference type="SUPFAM" id="SSF50974">
    <property type="entry name" value="Nitrous oxide reductase, N-terminal domain"/>
    <property type="match status" value="1"/>
</dbReference>
<name>A0ABV2LAN3_9HYPH</name>
<dbReference type="PANTHER" id="PTHR47197:SF3">
    <property type="entry name" value="DIHYDRO-HEME D1 DEHYDROGENASE"/>
    <property type="match status" value="1"/>
</dbReference>
<evidence type="ECO:0000256" key="1">
    <source>
        <dbReference type="ARBA" id="ARBA00022729"/>
    </source>
</evidence>
<protein>
    <submittedName>
        <fullName evidence="4">YVTN family beta-propeller protein</fullName>
    </submittedName>
</protein>
<evidence type="ECO:0000259" key="3">
    <source>
        <dbReference type="Pfam" id="PF21783"/>
    </source>
</evidence>
<dbReference type="InterPro" id="IPR015943">
    <property type="entry name" value="WD40/YVTN_repeat-like_dom_sf"/>
</dbReference>
<feature type="signal peptide" evidence="2">
    <location>
        <begin position="1"/>
        <end position="26"/>
    </location>
</feature>
<dbReference type="InterPro" id="IPR011045">
    <property type="entry name" value="N2O_reductase_N"/>
</dbReference>
<sequence>MTARQGFGRFVLAGLLACLAPPAAVARDVYVASQGAGTLVALTPGAKVGAPLAVARGPAQVAAGPDGRLYLTHPDTRQVSVVEDGAVLRILSVPGQPFGLAVSADAAHLYVGDWAGNRVLRLSAETGAVEGAVAVGREPAALLLDRRGRLYVADRESRQVSVIDTAGLTRIATIPVGEAPFAMALNPAEDRLYVANVRSGTLSVVDTEALKSVATFTTGGMPYGVAVSADGARILVTNQQAGALVVLDAADGAIRATVPVGRYPEGVAIAGPEAYVANWFSDSISVIDLASLRETARIAVPEGPRSLAIPVRGRR</sequence>
<evidence type="ECO:0000256" key="2">
    <source>
        <dbReference type="SAM" id="SignalP"/>
    </source>
</evidence>
<reference evidence="4 5" key="1">
    <citation type="submission" date="2024-06" db="EMBL/GenBank/DDBJ databases">
        <title>Genomic Encyclopedia of Type Strains, Phase IV (KMG-IV): sequencing the most valuable type-strain genomes for metagenomic binning, comparative biology and taxonomic classification.</title>
        <authorList>
            <person name="Goeker M."/>
        </authorList>
    </citation>
    <scope>NUCLEOTIDE SEQUENCE [LARGE SCALE GENOMIC DNA]</scope>
    <source>
        <strain evidence="4 5">DSM 21331</strain>
    </source>
</reference>
<dbReference type="InterPro" id="IPR048433">
    <property type="entry name" value="YNCE-like_beta-prop"/>
</dbReference>
<keyword evidence="5" id="KW-1185">Reference proteome</keyword>
<dbReference type="PANTHER" id="PTHR47197">
    <property type="entry name" value="PROTEIN NIRF"/>
    <property type="match status" value="1"/>
</dbReference>
<dbReference type="InterPro" id="IPR011964">
    <property type="entry name" value="YVTN_b-propeller_repeat"/>
</dbReference>
<dbReference type="Pfam" id="PF21783">
    <property type="entry name" value="YNCE"/>
    <property type="match status" value="1"/>
</dbReference>
<gene>
    <name evidence="4" type="ORF">ABID43_004480</name>
</gene>
<feature type="chain" id="PRO_5045611058" evidence="2">
    <location>
        <begin position="27"/>
        <end position="315"/>
    </location>
</feature>
<comment type="caution">
    <text evidence="4">The sequence shown here is derived from an EMBL/GenBank/DDBJ whole genome shotgun (WGS) entry which is preliminary data.</text>
</comment>
<feature type="domain" description="YNCE-like beta-propeller" evidence="3">
    <location>
        <begin position="192"/>
        <end position="267"/>
    </location>
</feature>
<proteinExistence type="predicted"/>
<dbReference type="Gene3D" id="2.130.10.10">
    <property type="entry name" value="YVTN repeat-like/Quinoprotein amine dehydrogenase"/>
    <property type="match status" value="2"/>
</dbReference>
<keyword evidence="1 2" id="KW-0732">Signal</keyword>
<dbReference type="NCBIfam" id="TIGR02276">
    <property type="entry name" value="beta_rpt_yvtn"/>
    <property type="match status" value="4"/>
</dbReference>
<evidence type="ECO:0000313" key="4">
    <source>
        <dbReference type="EMBL" id="MET3694915.1"/>
    </source>
</evidence>
<dbReference type="InterPro" id="IPR051200">
    <property type="entry name" value="Host-pathogen_enzymatic-act"/>
</dbReference>
<organism evidence="4 5">
    <name type="scientific">Methylobacterium goesingense</name>
    <dbReference type="NCBI Taxonomy" id="243690"/>
    <lineage>
        <taxon>Bacteria</taxon>
        <taxon>Pseudomonadati</taxon>
        <taxon>Pseudomonadota</taxon>
        <taxon>Alphaproteobacteria</taxon>
        <taxon>Hyphomicrobiales</taxon>
        <taxon>Methylobacteriaceae</taxon>
        <taxon>Methylobacterium</taxon>
    </lineage>
</organism>
<evidence type="ECO:0000313" key="5">
    <source>
        <dbReference type="Proteomes" id="UP001549145"/>
    </source>
</evidence>
<dbReference type="EMBL" id="JBEPMM010000020">
    <property type="protein sequence ID" value="MET3694915.1"/>
    <property type="molecule type" value="Genomic_DNA"/>
</dbReference>
<dbReference type="Proteomes" id="UP001549145">
    <property type="component" value="Unassembled WGS sequence"/>
</dbReference>